<dbReference type="Proteomes" id="UP000054563">
    <property type="component" value="Unassembled WGS sequence"/>
</dbReference>
<protein>
    <submittedName>
        <fullName evidence="1">Uncharacterized protein</fullName>
    </submittedName>
</protein>
<gene>
    <name evidence="1" type="ORF">CIHG_03917</name>
</gene>
<accession>A0A0J8RM09</accession>
<dbReference type="AlphaFoldDB" id="A0A0J8RM09"/>
<proteinExistence type="predicted"/>
<dbReference type="EMBL" id="DS016991">
    <property type="protein sequence ID" value="KMU86130.1"/>
    <property type="molecule type" value="Genomic_DNA"/>
</dbReference>
<reference evidence="2" key="1">
    <citation type="journal article" date="2010" name="Genome Res.">
        <title>Population genomic sequencing of Coccidioides fungi reveals recent hybridization and transposon control.</title>
        <authorList>
            <person name="Neafsey D.E."/>
            <person name="Barker B.M."/>
            <person name="Sharpton T.J."/>
            <person name="Stajich J.E."/>
            <person name="Park D.J."/>
            <person name="Whiston E."/>
            <person name="Hung C.-Y."/>
            <person name="McMahan C."/>
            <person name="White J."/>
            <person name="Sykes S."/>
            <person name="Heiman D."/>
            <person name="Young S."/>
            <person name="Zeng Q."/>
            <person name="Abouelleil A."/>
            <person name="Aftuck L."/>
            <person name="Bessette D."/>
            <person name="Brown A."/>
            <person name="FitzGerald M."/>
            <person name="Lui A."/>
            <person name="Macdonald J.P."/>
            <person name="Priest M."/>
            <person name="Orbach M.J."/>
            <person name="Galgiani J.N."/>
            <person name="Kirkland T.N."/>
            <person name="Cole G.T."/>
            <person name="Birren B.W."/>
            <person name="Henn M.R."/>
            <person name="Taylor J.W."/>
            <person name="Rounsley S.D."/>
        </authorList>
    </citation>
    <scope>NUCLEOTIDE SEQUENCE [LARGE SCALE GENOMIC DNA]</scope>
    <source>
        <strain evidence="2">H538.4</strain>
    </source>
</reference>
<evidence type="ECO:0000313" key="1">
    <source>
        <dbReference type="EMBL" id="KMU86130.1"/>
    </source>
</evidence>
<evidence type="ECO:0000313" key="2">
    <source>
        <dbReference type="Proteomes" id="UP000054563"/>
    </source>
</evidence>
<organism evidence="1 2">
    <name type="scientific">Coccidioides immitis H538.4</name>
    <dbReference type="NCBI Taxonomy" id="396776"/>
    <lineage>
        <taxon>Eukaryota</taxon>
        <taxon>Fungi</taxon>
        <taxon>Dikarya</taxon>
        <taxon>Ascomycota</taxon>
        <taxon>Pezizomycotina</taxon>
        <taxon>Eurotiomycetes</taxon>
        <taxon>Eurotiomycetidae</taxon>
        <taxon>Onygenales</taxon>
        <taxon>Onygenaceae</taxon>
        <taxon>Coccidioides</taxon>
    </lineage>
</organism>
<sequence>MRRWSGWEYIVGEKRDWRFSGGIVILQETDTSGTAAQHHHPANQPMSGRIRLFSWVLAVQCCVSLADDCYFRSHSQITTTLKLGSRLYHREHVLHGKVGQSHPHAGFRIAGGKKGSGIQRGTIQVSTCIDFSNQTQALRRAKAPIGSLICSPPLSRGKVPSSNY</sequence>
<name>A0A0J8RM09_COCIT</name>
<dbReference type="VEuPathDB" id="FungiDB:CIHG_03917"/>